<sequence>MNTKAQELADELAKCMNVNHAQLRPVDAPPQFVIDKSLRDRILAALRSPTPDVVEALENERGLAYLLGRYDAACAAETYVRDHPPRAVGDLTGRDDEVAGMKSAHELIAAGMGMFVSAEGKAIPLDLQFDNARKDRLRNLNTQGDTGQ</sequence>
<organism evidence="1 2">
    <name type="scientific">Qipengyuania atrilutea</name>
    <dbReference type="NCBI Taxonomy" id="2744473"/>
    <lineage>
        <taxon>Bacteria</taxon>
        <taxon>Pseudomonadati</taxon>
        <taxon>Pseudomonadota</taxon>
        <taxon>Alphaproteobacteria</taxon>
        <taxon>Sphingomonadales</taxon>
        <taxon>Erythrobacteraceae</taxon>
        <taxon>Qipengyuania</taxon>
    </lineage>
</organism>
<protein>
    <submittedName>
        <fullName evidence="1">Uncharacterized protein</fullName>
    </submittedName>
</protein>
<dbReference type="EMBL" id="JABWGV010000004">
    <property type="protein sequence ID" value="NVD45722.1"/>
    <property type="molecule type" value="Genomic_DNA"/>
</dbReference>
<dbReference type="Proteomes" id="UP000561438">
    <property type="component" value="Unassembled WGS sequence"/>
</dbReference>
<proteinExistence type="predicted"/>
<evidence type="ECO:0000313" key="2">
    <source>
        <dbReference type="Proteomes" id="UP000561438"/>
    </source>
</evidence>
<evidence type="ECO:0000313" key="1">
    <source>
        <dbReference type="EMBL" id="NVD45722.1"/>
    </source>
</evidence>
<dbReference type="RefSeq" id="WP_176268017.1">
    <property type="nucleotide sequence ID" value="NZ_JABWGV010000004.1"/>
</dbReference>
<comment type="caution">
    <text evidence="1">The sequence shown here is derived from an EMBL/GenBank/DDBJ whole genome shotgun (WGS) entry which is preliminary data.</text>
</comment>
<name>A0A850H6D4_9SPHN</name>
<gene>
    <name evidence="1" type="ORF">HUV48_11955</name>
</gene>
<dbReference type="AlphaFoldDB" id="A0A850H6D4"/>
<accession>A0A850H6D4</accession>
<keyword evidence="2" id="KW-1185">Reference proteome</keyword>
<reference evidence="1 2" key="1">
    <citation type="submission" date="2020-06" db="EMBL/GenBank/DDBJ databases">
        <title>Altererythrobacter sp. HHU K3-1.</title>
        <authorList>
            <person name="Zhang D."/>
            <person name="Xue H."/>
        </authorList>
    </citation>
    <scope>NUCLEOTIDE SEQUENCE [LARGE SCALE GENOMIC DNA]</scope>
    <source>
        <strain evidence="1 2">HHU K3-1</strain>
    </source>
</reference>